<comment type="caution">
    <text evidence="2">The sequence shown here is derived from an EMBL/GenBank/DDBJ whole genome shotgun (WGS) entry which is preliminary data.</text>
</comment>
<evidence type="ECO:0000313" key="2">
    <source>
        <dbReference type="EMBL" id="OFW55547.1"/>
    </source>
</evidence>
<sequence>MPMDEYLETVEGEKDDHDLRLFALSTCAWCRKARNFLDENKLHYRYVYVDLLEGESQKKVFEEVSKYNPRRTFPTLVVDGGEVIAGFNEDKYREALL</sequence>
<dbReference type="InterPro" id="IPR002109">
    <property type="entry name" value="Glutaredoxin"/>
</dbReference>
<protein>
    <recommendedName>
        <fullName evidence="1">Glutaredoxin domain-containing protein</fullName>
    </recommendedName>
</protein>
<dbReference type="EMBL" id="MELK01000053">
    <property type="protein sequence ID" value="OFW55547.1"/>
    <property type="molecule type" value="Genomic_DNA"/>
</dbReference>
<dbReference type="InterPro" id="IPR036249">
    <property type="entry name" value="Thioredoxin-like_sf"/>
</dbReference>
<reference evidence="2 3" key="1">
    <citation type="journal article" date="2016" name="Nat. Commun.">
        <title>Thousands of microbial genomes shed light on interconnected biogeochemical processes in an aquifer system.</title>
        <authorList>
            <person name="Anantharaman K."/>
            <person name="Brown C.T."/>
            <person name="Hug L.A."/>
            <person name="Sharon I."/>
            <person name="Castelle C.J."/>
            <person name="Probst A.J."/>
            <person name="Thomas B.C."/>
            <person name="Singh A."/>
            <person name="Wilkins M.J."/>
            <person name="Karaoz U."/>
            <person name="Brodie E.L."/>
            <person name="Williams K.H."/>
            <person name="Hubbard S.S."/>
            <person name="Banfield J.F."/>
        </authorList>
    </citation>
    <scope>NUCLEOTIDE SEQUENCE [LARGE SCALE GENOMIC DNA]</scope>
</reference>
<dbReference type="Proteomes" id="UP000177876">
    <property type="component" value="Unassembled WGS sequence"/>
</dbReference>
<dbReference type="Pfam" id="PF00462">
    <property type="entry name" value="Glutaredoxin"/>
    <property type="match status" value="1"/>
</dbReference>
<proteinExistence type="predicted"/>
<name>A0A1F2WFB1_9ACTN</name>
<gene>
    <name evidence="2" type="ORF">A2Y75_09550</name>
</gene>
<accession>A0A1F2WFB1</accession>
<evidence type="ECO:0000313" key="3">
    <source>
        <dbReference type="Proteomes" id="UP000177876"/>
    </source>
</evidence>
<dbReference type="SUPFAM" id="SSF52833">
    <property type="entry name" value="Thioredoxin-like"/>
    <property type="match status" value="1"/>
</dbReference>
<dbReference type="CDD" id="cd02976">
    <property type="entry name" value="NrdH"/>
    <property type="match status" value="1"/>
</dbReference>
<evidence type="ECO:0000259" key="1">
    <source>
        <dbReference type="Pfam" id="PF00462"/>
    </source>
</evidence>
<feature type="domain" description="Glutaredoxin" evidence="1">
    <location>
        <begin position="21"/>
        <end position="80"/>
    </location>
</feature>
<dbReference type="PROSITE" id="PS51354">
    <property type="entry name" value="GLUTAREDOXIN_2"/>
    <property type="match status" value="1"/>
</dbReference>
<dbReference type="Gene3D" id="3.40.30.10">
    <property type="entry name" value="Glutaredoxin"/>
    <property type="match status" value="1"/>
</dbReference>
<dbReference type="AlphaFoldDB" id="A0A1F2WFB1"/>
<organism evidence="2 3">
    <name type="scientific">Candidatus Solincola sediminis</name>
    <dbReference type="NCBI Taxonomy" id="1797199"/>
    <lineage>
        <taxon>Bacteria</taxon>
        <taxon>Bacillati</taxon>
        <taxon>Actinomycetota</taxon>
        <taxon>Candidatus Geothermincolia</taxon>
        <taxon>Candidatus Geothermincolales</taxon>
        <taxon>Candidatus Geothermincolaceae</taxon>
        <taxon>Candidatus Solincola</taxon>
    </lineage>
</organism>
<dbReference type="STRING" id="1797197.A2Y75_09550"/>